<proteinExistence type="predicted"/>
<feature type="transmembrane region" description="Helical" evidence="2">
    <location>
        <begin position="92"/>
        <end position="116"/>
    </location>
</feature>
<feature type="region of interest" description="Disordered" evidence="1">
    <location>
        <begin position="125"/>
        <end position="158"/>
    </location>
</feature>
<dbReference type="Proteomes" id="UP000319257">
    <property type="component" value="Unassembled WGS sequence"/>
</dbReference>
<dbReference type="Pfam" id="PF08552">
    <property type="entry name" value="Kei1"/>
    <property type="match status" value="1"/>
</dbReference>
<accession>A0A507AN02</accession>
<dbReference type="GO" id="GO:0070916">
    <property type="term" value="C:inositol phosphoceramide synthase complex"/>
    <property type="evidence" value="ECO:0007669"/>
    <property type="project" value="TreeGrafter"/>
</dbReference>
<comment type="caution">
    <text evidence="3">The sequence shown here is derived from an EMBL/GenBank/DDBJ whole genome shotgun (WGS) entry which is preliminary data.</text>
</comment>
<evidence type="ECO:0000256" key="1">
    <source>
        <dbReference type="SAM" id="MobiDB-lite"/>
    </source>
</evidence>
<dbReference type="STRING" id="1093900.A0A507AN02"/>
<keyword evidence="2" id="KW-1133">Transmembrane helix</keyword>
<feature type="transmembrane region" description="Helical" evidence="2">
    <location>
        <begin position="60"/>
        <end position="80"/>
    </location>
</feature>
<dbReference type="GO" id="GO:0000139">
    <property type="term" value="C:Golgi membrane"/>
    <property type="evidence" value="ECO:0007669"/>
    <property type="project" value="TreeGrafter"/>
</dbReference>
<keyword evidence="2" id="KW-0812">Transmembrane</keyword>
<dbReference type="EMBL" id="SKBQ01000088">
    <property type="protein sequence ID" value="TPX07644.1"/>
    <property type="molecule type" value="Genomic_DNA"/>
</dbReference>
<name>A0A507AN02_9PEZI</name>
<dbReference type="AlphaFoldDB" id="A0A507AN02"/>
<evidence type="ECO:0000313" key="3">
    <source>
        <dbReference type="EMBL" id="TPX07644.1"/>
    </source>
</evidence>
<evidence type="ECO:0000256" key="2">
    <source>
        <dbReference type="SAM" id="Phobius"/>
    </source>
</evidence>
<feature type="transmembrane region" description="Helical" evidence="2">
    <location>
        <begin position="31"/>
        <end position="54"/>
    </location>
</feature>
<dbReference type="InParanoid" id="A0A507AN02"/>
<keyword evidence="4" id="KW-1185">Reference proteome</keyword>
<dbReference type="GO" id="GO:0006673">
    <property type="term" value="P:inositol phosphoceramide metabolic process"/>
    <property type="evidence" value="ECO:0007669"/>
    <property type="project" value="InterPro"/>
</dbReference>
<keyword evidence="2" id="KW-0472">Membrane</keyword>
<feature type="region of interest" description="Disordered" evidence="1">
    <location>
        <begin position="203"/>
        <end position="231"/>
    </location>
</feature>
<feature type="transmembrane region" description="Helical" evidence="2">
    <location>
        <begin position="166"/>
        <end position="189"/>
    </location>
</feature>
<organism evidence="3 4">
    <name type="scientific">Thyridium curvatum</name>
    <dbReference type="NCBI Taxonomy" id="1093900"/>
    <lineage>
        <taxon>Eukaryota</taxon>
        <taxon>Fungi</taxon>
        <taxon>Dikarya</taxon>
        <taxon>Ascomycota</taxon>
        <taxon>Pezizomycotina</taxon>
        <taxon>Sordariomycetes</taxon>
        <taxon>Sordariomycetidae</taxon>
        <taxon>Thyridiales</taxon>
        <taxon>Thyridiaceae</taxon>
        <taxon>Thyridium</taxon>
    </lineage>
</organism>
<dbReference type="PANTHER" id="PTHR28077:SF1">
    <property type="entry name" value="INOSITOL PHOSPHORYLCERAMIDE SYNTHASE REGULATORY SUBUNIT KEI1"/>
    <property type="match status" value="1"/>
</dbReference>
<evidence type="ECO:0000313" key="4">
    <source>
        <dbReference type="Proteomes" id="UP000319257"/>
    </source>
</evidence>
<reference evidence="3 4" key="1">
    <citation type="submission" date="2019-06" db="EMBL/GenBank/DDBJ databases">
        <title>Draft genome sequence of the filamentous fungus Phialemoniopsis curvata isolated from diesel fuel.</title>
        <authorList>
            <person name="Varaljay V.A."/>
            <person name="Lyon W.J."/>
            <person name="Crouch A.L."/>
            <person name="Drake C.E."/>
            <person name="Hollomon J.M."/>
            <person name="Nadeau L.J."/>
            <person name="Nunn H.S."/>
            <person name="Stevenson B.S."/>
            <person name="Bojanowski C.L."/>
            <person name="Crookes-Goodson W.J."/>
        </authorList>
    </citation>
    <scope>NUCLEOTIDE SEQUENCE [LARGE SCALE GENOMIC DNA]</scope>
    <source>
        <strain evidence="3 4">D216</strain>
    </source>
</reference>
<dbReference type="GeneID" id="41978089"/>
<gene>
    <name evidence="3" type="ORF">E0L32_010642</name>
</gene>
<dbReference type="RefSeq" id="XP_030989355.1">
    <property type="nucleotide sequence ID" value="XM_031133282.1"/>
</dbReference>
<dbReference type="OrthoDB" id="9989112at2759"/>
<evidence type="ECO:0008006" key="5">
    <source>
        <dbReference type="Google" id="ProtNLM"/>
    </source>
</evidence>
<dbReference type="InterPro" id="IPR013862">
    <property type="entry name" value="Kei1"/>
</dbReference>
<sequence>MAASLRGWHVRLPKPRTFLGIMSLQTGTEMIALSMLINKVTGIYGLLVIFTGYALSATQLTMYMCNVVALVLLALCLPHVKKQTPLHNLGLAWLYLLDTAINTAYTTAFAVTWFMASGAAANAEPPSSALRQEDGGGGDAISGSNGNPAADGHSPADGEWMGAHEAAASLVFIALFTTIRLYFAAVVMAHARRVLMRWAETQGVAGGGRSGAEESKGDLTGSPFAPDLPGGQGWRGKLGRAMVYVGRDFWLGASSSGADDTWARDVNAKFRRAPVSGGGGSSSSAV</sequence>
<protein>
    <recommendedName>
        <fullName evidence="5">Inositolphosphorylceramide synthase subunit Kei1-domain-containing protein</fullName>
    </recommendedName>
</protein>
<dbReference type="GO" id="GO:0070917">
    <property type="term" value="F:inositol phosphoceramide synthase regulator activity"/>
    <property type="evidence" value="ECO:0007669"/>
    <property type="project" value="InterPro"/>
</dbReference>
<dbReference type="PANTHER" id="PTHR28077">
    <property type="entry name" value="INOSITOL PHOSPHORYLCERAMIDE SYNTHASE REGULATORY SUBUNIT KEI1"/>
    <property type="match status" value="1"/>
</dbReference>